<keyword evidence="3" id="KW-1185">Reference proteome</keyword>
<reference evidence="2" key="1">
    <citation type="submission" date="2021-01" db="EMBL/GenBank/DDBJ databases">
        <title>Adiantum capillus-veneris genome.</title>
        <authorList>
            <person name="Fang Y."/>
            <person name="Liao Q."/>
        </authorList>
    </citation>
    <scope>NUCLEOTIDE SEQUENCE</scope>
    <source>
        <strain evidence="2">H3</strain>
        <tissue evidence="2">Leaf</tissue>
    </source>
</reference>
<name>A0A9D4UJI5_ADICA</name>
<protein>
    <submittedName>
        <fullName evidence="2">Uncharacterized protein</fullName>
    </submittedName>
</protein>
<evidence type="ECO:0000313" key="2">
    <source>
        <dbReference type="EMBL" id="KAI5069000.1"/>
    </source>
</evidence>
<proteinExistence type="predicted"/>
<accession>A0A9D4UJI5</accession>
<dbReference type="Proteomes" id="UP000886520">
    <property type="component" value="Chromosome 15"/>
</dbReference>
<organism evidence="2 3">
    <name type="scientific">Adiantum capillus-veneris</name>
    <name type="common">Maidenhair fern</name>
    <dbReference type="NCBI Taxonomy" id="13818"/>
    <lineage>
        <taxon>Eukaryota</taxon>
        <taxon>Viridiplantae</taxon>
        <taxon>Streptophyta</taxon>
        <taxon>Embryophyta</taxon>
        <taxon>Tracheophyta</taxon>
        <taxon>Polypodiopsida</taxon>
        <taxon>Polypodiidae</taxon>
        <taxon>Polypodiales</taxon>
        <taxon>Pteridineae</taxon>
        <taxon>Pteridaceae</taxon>
        <taxon>Vittarioideae</taxon>
        <taxon>Adiantum</taxon>
    </lineage>
</organism>
<feature type="region of interest" description="Disordered" evidence="1">
    <location>
        <begin position="25"/>
        <end position="46"/>
    </location>
</feature>
<evidence type="ECO:0000256" key="1">
    <source>
        <dbReference type="SAM" id="MobiDB-lite"/>
    </source>
</evidence>
<dbReference type="AlphaFoldDB" id="A0A9D4UJI5"/>
<evidence type="ECO:0000313" key="3">
    <source>
        <dbReference type="Proteomes" id="UP000886520"/>
    </source>
</evidence>
<comment type="caution">
    <text evidence="2">The sequence shown here is derived from an EMBL/GenBank/DDBJ whole genome shotgun (WGS) entry which is preliminary data.</text>
</comment>
<sequence length="76" mass="8231">MEQLGCGGRGWRILWLYRVGLYKASSSTGAGRDSDKGTSRSEGASHQNCPVALTAMPLRSFSFPTLDLLLAVPLFQ</sequence>
<dbReference type="EMBL" id="JABFUD020000015">
    <property type="protein sequence ID" value="KAI5069000.1"/>
    <property type="molecule type" value="Genomic_DNA"/>
</dbReference>
<gene>
    <name evidence="2" type="ORF">GOP47_0015301</name>
</gene>